<protein>
    <submittedName>
        <fullName evidence="2">Uncharacterized protein</fullName>
    </submittedName>
</protein>
<comment type="caution">
    <text evidence="2">The sequence shown here is derived from an EMBL/GenBank/DDBJ whole genome shotgun (WGS) entry which is preliminary data.</text>
</comment>
<evidence type="ECO:0000313" key="3">
    <source>
        <dbReference type="Proteomes" id="UP000824120"/>
    </source>
</evidence>
<name>A0A9J6B4C0_SOLCO</name>
<sequence length="312" mass="34815">MTNSTSFSKTPISQQVENPSSFNFSIPPPDETPSTPVYGVNETDESITSLAKVMDSPILPSEDILLYSPTLILSSDKSQNSEAQSIAKHVDEPSTEEVDVVSRGVSSTMSERLTSLRGVVQLTFSEPDNKSEEQVPLSLEPIFDQTPKSFDVGNEEEEEEHPTRWHKIGIRGANTLTVGIIDLEMTINTREVDHIVESIKSKKERQRKGKGKMVVSHSKEDKRRYGTRSETQKVLGSAIAVRRIQTEMARKRRRAGHEPKKRTSTPLPIGSSDTESENVEEQRVKSKEMQKVARKSPVKRGKVKKVTTVKSS</sequence>
<feature type="compositionally biased region" description="Basic residues" evidence="1">
    <location>
        <begin position="292"/>
        <end position="312"/>
    </location>
</feature>
<evidence type="ECO:0000313" key="2">
    <source>
        <dbReference type="EMBL" id="KAG5631598.1"/>
    </source>
</evidence>
<feature type="compositionally biased region" description="Basic residues" evidence="1">
    <location>
        <begin position="250"/>
        <end position="263"/>
    </location>
</feature>
<evidence type="ECO:0000256" key="1">
    <source>
        <dbReference type="SAM" id="MobiDB-lite"/>
    </source>
</evidence>
<feature type="region of interest" description="Disordered" evidence="1">
    <location>
        <begin position="249"/>
        <end position="312"/>
    </location>
</feature>
<organism evidence="2 3">
    <name type="scientific">Solanum commersonii</name>
    <name type="common">Commerson's wild potato</name>
    <name type="synonym">Commerson's nightshade</name>
    <dbReference type="NCBI Taxonomy" id="4109"/>
    <lineage>
        <taxon>Eukaryota</taxon>
        <taxon>Viridiplantae</taxon>
        <taxon>Streptophyta</taxon>
        <taxon>Embryophyta</taxon>
        <taxon>Tracheophyta</taxon>
        <taxon>Spermatophyta</taxon>
        <taxon>Magnoliopsida</taxon>
        <taxon>eudicotyledons</taxon>
        <taxon>Gunneridae</taxon>
        <taxon>Pentapetalae</taxon>
        <taxon>asterids</taxon>
        <taxon>lamiids</taxon>
        <taxon>Solanales</taxon>
        <taxon>Solanaceae</taxon>
        <taxon>Solanoideae</taxon>
        <taxon>Solaneae</taxon>
        <taxon>Solanum</taxon>
    </lineage>
</organism>
<reference evidence="2 3" key="1">
    <citation type="submission" date="2020-09" db="EMBL/GenBank/DDBJ databases">
        <title>De no assembly of potato wild relative species, Solanum commersonii.</title>
        <authorList>
            <person name="Cho K."/>
        </authorList>
    </citation>
    <scope>NUCLEOTIDE SEQUENCE [LARGE SCALE GENOMIC DNA]</scope>
    <source>
        <strain evidence="2">LZ3.2</strain>
        <tissue evidence="2">Leaf</tissue>
    </source>
</reference>
<feature type="region of interest" description="Disordered" evidence="1">
    <location>
        <begin position="201"/>
        <end position="233"/>
    </location>
</feature>
<accession>A0A9J6B4C0</accession>
<proteinExistence type="predicted"/>
<feature type="region of interest" description="Disordered" evidence="1">
    <location>
        <begin position="1"/>
        <end position="42"/>
    </location>
</feature>
<feature type="compositionally biased region" description="Polar residues" evidence="1">
    <location>
        <begin position="1"/>
        <end position="17"/>
    </location>
</feature>
<keyword evidence="3" id="KW-1185">Reference proteome</keyword>
<feature type="compositionally biased region" description="Basic residues" evidence="1">
    <location>
        <begin position="202"/>
        <end position="211"/>
    </location>
</feature>
<gene>
    <name evidence="2" type="ORF">H5410_003315</name>
</gene>
<dbReference type="Proteomes" id="UP000824120">
    <property type="component" value="Chromosome 1"/>
</dbReference>
<dbReference type="EMBL" id="JACXVP010000001">
    <property type="protein sequence ID" value="KAG5631598.1"/>
    <property type="molecule type" value="Genomic_DNA"/>
</dbReference>
<feature type="compositionally biased region" description="Basic and acidic residues" evidence="1">
    <location>
        <begin position="280"/>
        <end position="291"/>
    </location>
</feature>
<dbReference type="AlphaFoldDB" id="A0A9J6B4C0"/>